<reference evidence="4" key="1">
    <citation type="submission" date="2016-03" db="EMBL/GenBank/DDBJ databases">
        <authorList>
            <person name="Ploux O."/>
        </authorList>
    </citation>
    <scope>NUCLEOTIDE SEQUENCE [LARGE SCALE GENOMIC DNA]</scope>
    <source>
        <strain evidence="4">UK7</strain>
    </source>
</reference>
<gene>
    <name evidence="3" type="ORF">RCO7_08599</name>
</gene>
<evidence type="ECO:0000256" key="2">
    <source>
        <dbReference type="SAM" id="MobiDB-lite"/>
    </source>
</evidence>
<feature type="region of interest" description="Disordered" evidence="2">
    <location>
        <begin position="517"/>
        <end position="558"/>
    </location>
</feature>
<evidence type="ECO:0000313" key="3">
    <source>
        <dbReference type="EMBL" id="CZS90292.1"/>
    </source>
</evidence>
<name>A0A1E1JX50_9HELO</name>
<dbReference type="PANTHER" id="PTHR36847:SF1">
    <property type="entry name" value="AMIDOLIGASE ENZYME"/>
    <property type="match status" value="1"/>
</dbReference>
<keyword evidence="4" id="KW-1185">Reference proteome</keyword>
<keyword evidence="1" id="KW-0175">Coiled coil</keyword>
<organism evidence="3 4">
    <name type="scientific">Rhynchosporium graminicola</name>
    <dbReference type="NCBI Taxonomy" id="2792576"/>
    <lineage>
        <taxon>Eukaryota</taxon>
        <taxon>Fungi</taxon>
        <taxon>Dikarya</taxon>
        <taxon>Ascomycota</taxon>
        <taxon>Pezizomycotina</taxon>
        <taxon>Leotiomycetes</taxon>
        <taxon>Helotiales</taxon>
        <taxon>Ploettnerulaceae</taxon>
        <taxon>Rhynchosporium</taxon>
    </lineage>
</organism>
<proteinExistence type="predicted"/>
<dbReference type="Pfam" id="PF12224">
    <property type="entry name" value="Amidoligase_2"/>
    <property type="match status" value="1"/>
</dbReference>
<evidence type="ECO:0000313" key="4">
    <source>
        <dbReference type="Proteomes" id="UP000178129"/>
    </source>
</evidence>
<dbReference type="Proteomes" id="UP000178129">
    <property type="component" value="Unassembled WGS sequence"/>
</dbReference>
<sequence>MPSTLTFGIEIYFLLAYLPDDIEPPDPSEKRILYFDYTQESVDEYHDFSADSPSTRDDGERGGRLVSAIDQTRNALCGVGLRVVEGKTDFSGWRVAEDTRIDIPEDTPYSYHQIKFRSPAYLFTPEALREVRLALQTLTERFCLSTGQNSGLYVHVGDGDKSFDFETTRRLAAFIWAFEPQLHSIHPQYRQSCYHARELRGTSANATGYRNKYDRTPDGITGALDFLECEDMESLGSQIRDNYGFMKDSQVNFEGVLLAARNADYPKKTIEWRQHKGTLDGDEICTWISTVVGIMYFVRDTPEEYFHGVLSFALEERWQKLGDGKDDEREEKYGPILAESQFAIDKLLRLLMLDDEADYYRDKWHVLTKAPLFPPHKSRITWDYEQEIVPESADYVQCQTLRQIWEDLRILRDMPGSNLVFDPDHTINSSELSRQKQEQEYYSNNNSLVDEDNRIQALDRQITEFEESDAMGEEDLDELERQIQVLQQEHARKHLPLGDDEWREYLMIASGWKTRPGGVSDPFAVGVERVRNDDEEDNEEASPKTVSAGIYQRDEDRG</sequence>
<dbReference type="PANTHER" id="PTHR36847">
    <property type="entry name" value="AMIDOLIGASE ENZYME"/>
    <property type="match status" value="1"/>
</dbReference>
<feature type="coiled-coil region" evidence="1">
    <location>
        <begin position="448"/>
        <end position="489"/>
    </location>
</feature>
<dbReference type="InParanoid" id="A0A1E1JX50"/>
<evidence type="ECO:0000256" key="1">
    <source>
        <dbReference type="SAM" id="Coils"/>
    </source>
</evidence>
<dbReference type="EMBL" id="FJUW01000004">
    <property type="protein sequence ID" value="CZS90292.1"/>
    <property type="molecule type" value="Genomic_DNA"/>
</dbReference>
<dbReference type="AlphaFoldDB" id="A0A1E1JX50"/>
<comment type="caution">
    <text evidence="3">The sequence shown here is derived from an EMBL/GenBank/DDBJ whole genome shotgun (WGS) entry which is preliminary data.</text>
</comment>
<accession>A0A1E1JX50</accession>
<protein>
    <submittedName>
        <fullName evidence="3">Uncharacterized protein</fullName>
    </submittedName>
</protein>
<dbReference type="InterPro" id="IPR022025">
    <property type="entry name" value="Amidoligase_2"/>
</dbReference>
<dbReference type="STRING" id="914237.A0A1E1JX50"/>